<dbReference type="EMBL" id="JAVDQG010000004">
    <property type="protein sequence ID" value="MDR6226112.1"/>
    <property type="molecule type" value="Genomic_DNA"/>
</dbReference>
<accession>A0ABU1IMV7</accession>
<dbReference type="InterPro" id="IPR002763">
    <property type="entry name" value="DUF72"/>
</dbReference>
<reference evidence="1 2" key="1">
    <citation type="submission" date="2023-07" db="EMBL/GenBank/DDBJ databases">
        <title>Genomic Encyclopedia of Type Strains, Phase IV (KMG-IV): sequencing the most valuable type-strain genomes for metagenomic binning, comparative biology and taxonomic classification.</title>
        <authorList>
            <person name="Goeker M."/>
        </authorList>
    </citation>
    <scope>NUCLEOTIDE SEQUENCE [LARGE SCALE GENOMIC DNA]</scope>
    <source>
        <strain evidence="1 2">DSM 45903</strain>
    </source>
</reference>
<comment type="caution">
    <text evidence="1">The sequence shown here is derived from an EMBL/GenBank/DDBJ whole genome shotgun (WGS) entry which is preliminary data.</text>
</comment>
<protein>
    <submittedName>
        <fullName evidence="1">Uncharacterized protein YecE (DUF72 family)</fullName>
    </submittedName>
</protein>
<dbReference type="PANTHER" id="PTHR30348">
    <property type="entry name" value="UNCHARACTERIZED PROTEIN YECE"/>
    <property type="match status" value="1"/>
</dbReference>
<sequence>MTEQTIRNPIQVGVCGWGDHGLYPAGTPSREKLAVYAGHFPVVEVDSSYHAIQPPERMARWAEETPDDFRFVIKAYREMTGHGRKAGAPERSAKQIFRDFSDSVAPMAEAGKLAMVLFQFPPWYDCNKKHVQYIRRCRQAYPDWTLAVEFRHQSWFRPEYREQTLRFLEGEKLVHVVCDEPQAGEGSVPIVAAVTHPDHVLVRFHGRNRSGWNASGRSNEEWRRVRYAYRYSRQELAEWVPRIQAMKRETRQVTLLFNNNSEGDAVGNARMMMDLLGVTMEGLAPRQLGIF</sequence>
<dbReference type="Pfam" id="PF01904">
    <property type="entry name" value="DUF72"/>
    <property type="match status" value="1"/>
</dbReference>
<dbReference type="PANTHER" id="PTHR30348:SF13">
    <property type="entry name" value="UPF0759 PROTEIN YUNF"/>
    <property type="match status" value="1"/>
</dbReference>
<name>A0ABU1IMV7_9BACL</name>
<organism evidence="1 2">
    <name type="scientific">Desmospora profundinema</name>
    <dbReference type="NCBI Taxonomy" id="1571184"/>
    <lineage>
        <taxon>Bacteria</taxon>
        <taxon>Bacillati</taxon>
        <taxon>Bacillota</taxon>
        <taxon>Bacilli</taxon>
        <taxon>Bacillales</taxon>
        <taxon>Thermoactinomycetaceae</taxon>
        <taxon>Desmospora</taxon>
    </lineage>
</organism>
<dbReference type="SUPFAM" id="SSF117396">
    <property type="entry name" value="TM1631-like"/>
    <property type="match status" value="1"/>
</dbReference>
<evidence type="ECO:0000313" key="1">
    <source>
        <dbReference type="EMBL" id="MDR6226112.1"/>
    </source>
</evidence>
<dbReference type="InterPro" id="IPR036520">
    <property type="entry name" value="UPF0759_sf"/>
</dbReference>
<evidence type="ECO:0000313" key="2">
    <source>
        <dbReference type="Proteomes" id="UP001185012"/>
    </source>
</evidence>
<proteinExistence type="predicted"/>
<dbReference type="Gene3D" id="3.20.20.410">
    <property type="entry name" value="Protein of unknown function UPF0759"/>
    <property type="match status" value="1"/>
</dbReference>
<keyword evidence="2" id="KW-1185">Reference proteome</keyword>
<gene>
    <name evidence="1" type="ORF">JOE21_002118</name>
</gene>
<dbReference type="RefSeq" id="WP_309865579.1">
    <property type="nucleotide sequence ID" value="NZ_JAVDQG010000004.1"/>
</dbReference>
<dbReference type="Proteomes" id="UP001185012">
    <property type="component" value="Unassembled WGS sequence"/>
</dbReference>